<dbReference type="InterPro" id="IPR002525">
    <property type="entry name" value="Transp_IS110-like_N"/>
</dbReference>
<keyword evidence="5" id="KW-1185">Reference proteome</keyword>
<dbReference type="GO" id="GO:0003677">
    <property type="term" value="F:DNA binding"/>
    <property type="evidence" value="ECO:0007669"/>
    <property type="project" value="InterPro"/>
</dbReference>
<dbReference type="GO" id="GO:0006313">
    <property type="term" value="P:DNA transposition"/>
    <property type="evidence" value="ECO:0007669"/>
    <property type="project" value="InterPro"/>
</dbReference>
<accession>A0A4V1KRQ6</accession>
<name>A0A4V1KRQ6_9FLAO</name>
<dbReference type="Pfam" id="PF01548">
    <property type="entry name" value="DEDD_Tnp_IS110"/>
    <property type="match status" value="1"/>
</dbReference>
<gene>
    <name evidence="4" type="ORF">DSM02_910</name>
</gene>
<dbReference type="EMBL" id="QOVK01000002">
    <property type="protein sequence ID" value="RXG25742.1"/>
    <property type="molecule type" value="Genomic_DNA"/>
</dbReference>
<keyword evidence="1" id="KW-0175">Coiled coil</keyword>
<dbReference type="PANTHER" id="PTHR33055:SF3">
    <property type="entry name" value="PUTATIVE TRANSPOSASE FOR IS117-RELATED"/>
    <property type="match status" value="1"/>
</dbReference>
<comment type="caution">
    <text evidence="4">The sequence shown here is derived from an EMBL/GenBank/DDBJ whole genome shotgun (WGS) entry which is preliminary data.</text>
</comment>
<evidence type="ECO:0000259" key="2">
    <source>
        <dbReference type="Pfam" id="PF01548"/>
    </source>
</evidence>
<dbReference type="AlphaFoldDB" id="A0A4V1KRQ6"/>
<evidence type="ECO:0000256" key="1">
    <source>
        <dbReference type="SAM" id="Coils"/>
    </source>
</evidence>
<protein>
    <submittedName>
        <fullName evidence="4">Transposase</fullName>
    </submittedName>
</protein>
<dbReference type="GO" id="GO:0004803">
    <property type="term" value="F:transposase activity"/>
    <property type="evidence" value="ECO:0007669"/>
    <property type="project" value="InterPro"/>
</dbReference>
<evidence type="ECO:0000313" key="4">
    <source>
        <dbReference type="EMBL" id="RXG25742.1"/>
    </source>
</evidence>
<feature type="domain" description="Transposase IS110-like N-terminal" evidence="2">
    <location>
        <begin position="12"/>
        <end position="152"/>
    </location>
</feature>
<dbReference type="NCBIfam" id="NF033542">
    <property type="entry name" value="transpos_IS110"/>
    <property type="match status" value="1"/>
</dbReference>
<evidence type="ECO:0000259" key="3">
    <source>
        <dbReference type="Pfam" id="PF02371"/>
    </source>
</evidence>
<dbReference type="InterPro" id="IPR047650">
    <property type="entry name" value="Transpos_IS110"/>
</dbReference>
<reference evidence="4 5" key="1">
    <citation type="submission" date="2018-07" db="EMBL/GenBank/DDBJ databases">
        <title>Leeuwenhoekiella genomics.</title>
        <authorList>
            <person name="Tahon G."/>
            <person name="Willems A."/>
        </authorList>
    </citation>
    <scope>NUCLEOTIDE SEQUENCE [LARGE SCALE GENOMIC DNA]</scope>
    <source>
        <strain evidence="4 5">LMG 29608</strain>
    </source>
</reference>
<feature type="domain" description="Transposase IS116/IS110/IS902 C-terminal" evidence="3">
    <location>
        <begin position="206"/>
        <end position="292"/>
    </location>
</feature>
<evidence type="ECO:0000313" key="5">
    <source>
        <dbReference type="Proteomes" id="UP000289859"/>
    </source>
</evidence>
<feature type="coiled-coil region" evidence="1">
    <location>
        <begin position="177"/>
        <end position="207"/>
    </location>
</feature>
<organism evidence="4 5">
    <name type="scientific">Leeuwenhoekiella polynyae</name>
    <dbReference type="NCBI Taxonomy" id="1550906"/>
    <lineage>
        <taxon>Bacteria</taxon>
        <taxon>Pseudomonadati</taxon>
        <taxon>Bacteroidota</taxon>
        <taxon>Flavobacteriia</taxon>
        <taxon>Flavobacteriales</taxon>
        <taxon>Flavobacteriaceae</taxon>
        <taxon>Leeuwenhoekiella</taxon>
    </lineage>
</organism>
<dbReference type="Pfam" id="PF02371">
    <property type="entry name" value="Transposase_20"/>
    <property type="match status" value="1"/>
</dbReference>
<dbReference type="PANTHER" id="PTHR33055">
    <property type="entry name" value="TRANSPOSASE FOR INSERTION SEQUENCE ELEMENT IS1111A"/>
    <property type="match status" value="1"/>
</dbReference>
<dbReference type="Proteomes" id="UP000289859">
    <property type="component" value="Unassembled WGS sequence"/>
</dbReference>
<proteinExistence type="predicted"/>
<sequence>MQYKNMEIIDVIGIDVSKLTLDCCIHKSGLQRGFANDPEGIGKMIKWSLSKSKVNKENLLFILEHTGLYSDRLVESLDRENYLLKVVSGLEIKRSLGIIRGKDDKADAKRIALYGYRTREEGVLVKLPGSTLVRLKRLMSLRRKLVGQRAGHMATLKEQKKVLEEDALLFWVQEDIINLLSWRISDLEREMDKLLQSDQELKEMMELLVGIKGIGRVTARFLIVYTAGFTSFGSWRKFASYCGIAPFPHTSGTSIKGRTKISRLANLEGKSLLHQCAIAAIKSSPEMKAYYERRLEMGKSKMSTINIIRNKLVARAFAVIARGTPYVNTMGYFS</sequence>
<dbReference type="InterPro" id="IPR003346">
    <property type="entry name" value="Transposase_20"/>
</dbReference>